<dbReference type="KEGG" id="lcc:B488_05660"/>
<dbReference type="EC" id="3.1.1.5" evidence="2"/>
<dbReference type="STRING" id="1215343.B488_05660"/>
<protein>
    <submittedName>
        <fullName evidence="2">Lysophospholipase / Monoglyceride lipase</fullName>
        <ecNumber evidence="2">3.1.1.23</ecNumber>
        <ecNumber evidence="2">3.1.1.5</ecNumber>
    </submittedName>
</protein>
<dbReference type="Pfam" id="PF12146">
    <property type="entry name" value="Hydrolase_4"/>
    <property type="match status" value="1"/>
</dbReference>
<dbReference type="EMBL" id="CP003789">
    <property type="protein sequence ID" value="AGA64558.1"/>
    <property type="molecule type" value="Genomic_DNA"/>
</dbReference>
<proteinExistence type="predicted"/>
<keyword evidence="2" id="KW-0378">Hydrolase</keyword>
<dbReference type="InterPro" id="IPR029058">
    <property type="entry name" value="AB_hydrolase_fold"/>
</dbReference>
<keyword evidence="3" id="KW-1185">Reference proteome</keyword>
<name>L0EV92_LIBCB</name>
<dbReference type="InterPro" id="IPR051044">
    <property type="entry name" value="MAG_DAG_Lipase"/>
</dbReference>
<accession>L0EV92</accession>
<gene>
    <name evidence="2" type="ordered locus">B488_05660</name>
</gene>
<dbReference type="PANTHER" id="PTHR11614">
    <property type="entry name" value="PHOSPHOLIPASE-RELATED"/>
    <property type="match status" value="1"/>
</dbReference>
<dbReference type="GO" id="GO:0004622">
    <property type="term" value="F:phosphatidylcholine lysophospholipase activity"/>
    <property type="evidence" value="ECO:0007669"/>
    <property type="project" value="UniProtKB-EC"/>
</dbReference>
<dbReference type="Gene3D" id="3.40.50.1820">
    <property type="entry name" value="alpha/beta hydrolase"/>
    <property type="match status" value="1"/>
</dbReference>
<dbReference type="InterPro" id="IPR022742">
    <property type="entry name" value="Hydrolase_4"/>
</dbReference>
<dbReference type="RefSeq" id="WP_015272985.1">
    <property type="nucleotide sequence ID" value="NC_019907.1"/>
</dbReference>
<dbReference type="AlphaFoldDB" id="L0EV92"/>
<dbReference type="Proteomes" id="UP000010799">
    <property type="component" value="Chromosome"/>
</dbReference>
<dbReference type="GO" id="GO:0047372">
    <property type="term" value="F:monoacylglycerol lipase activity"/>
    <property type="evidence" value="ECO:0007669"/>
    <property type="project" value="UniProtKB-EC"/>
</dbReference>
<reference evidence="2 3" key="1">
    <citation type="journal article" date="2012" name="Stand. Genomic Sci.">
        <title>Complete genome sequence of Liberibacter crescens BT-1.</title>
        <authorList>
            <person name="Leonard M.T."/>
            <person name="Fagen J.R."/>
            <person name="Davis-Richardson A.G."/>
            <person name="Davis M.J."/>
            <person name="Triplett E.W."/>
        </authorList>
    </citation>
    <scope>NUCLEOTIDE SEQUENCE [LARGE SCALE GENOMIC DNA]</scope>
    <source>
        <strain evidence="2 3">BT-1</strain>
    </source>
</reference>
<dbReference type="HOGENOM" id="CLU_881899_0_0_5"/>
<evidence type="ECO:0000313" key="3">
    <source>
        <dbReference type="Proteomes" id="UP000010799"/>
    </source>
</evidence>
<organism evidence="2 3">
    <name type="scientific">Liberibacter crescens (strain BT-1)</name>
    <dbReference type="NCBI Taxonomy" id="1215343"/>
    <lineage>
        <taxon>Bacteria</taxon>
        <taxon>Pseudomonadati</taxon>
        <taxon>Pseudomonadota</taxon>
        <taxon>Alphaproteobacteria</taxon>
        <taxon>Hyphomicrobiales</taxon>
        <taxon>Rhizobiaceae</taxon>
        <taxon>Liberibacter</taxon>
    </lineage>
</organism>
<dbReference type="PATRIC" id="fig|1215343.11.peg.576"/>
<evidence type="ECO:0000313" key="2">
    <source>
        <dbReference type="EMBL" id="AGA64558.1"/>
    </source>
</evidence>
<dbReference type="eggNOG" id="COG2267">
    <property type="taxonomic scope" value="Bacteria"/>
</dbReference>
<feature type="domain" description="Serine aminopeptidase S33" evidence="1">
    <location>
        <begin position="26"/>
        <end position="230"/>
    </location>
</feature>
<evidence type="ECO:0000259" key="1">
    <source>
        <dbReference type="Pfam" id="PF12146"/>
    </source>
</evidence>
<dbReference type="SUPFAM" id="SSF53474">
    <property type="entry name" value="alpha/beta-Hydrolases"/>
    <property type="match status" value="1"/>
</dbReference>
<dbReference type="EC" id="3.1.1.23" evidence="2"/>
<sequence>MSQQIQWLETPTRAQLAYRCYQIHKNPRAVVLVCHSLTEHSGHYEAFGRYLAEAEIAVYVPDYRSHGQTKAPDNPPGYFSVKKGAKAIIDDILALRAIIDISYEGIPVILFGHSFGNIIALATLQTSPGHFSGLALWNTDISSCKYTTHFMRFMLNFEKMFKGSDVSSHFMRQVTSKLFYRNQEIWKHFLYDASSDQQVIDNKFQYENKEYSISISMWLDIISMLRDINNESAFNAIPRKTAFCLLGGGNPVPFQEDMSLLYHLANRLYKENFSRVTVMTFPSIFQEEPFINNPPEPIQEFRKWISNIIPKSLPLLSYNPEH</sequence>